<evidence type="ECO:0000256" key="2">
    <source>
        <dbReference type="SAM" id="SignalP"/>
    </source>
</evidence>
<feature type="signal peptide" evidence="2">
    <location>
        <begin position="1"/>
        <end position="20"/>
    </location>
</feature>
<gene>
    <name evidence="3" type="ORF">LZC95_08255</name>
</gene>
<keyword evidence="2" id="KW-0732">Signal</keyword>
<dbReference type="Gene3D" id="2.160.20.10">
    <property type="entry name" value="Single-stranded right-handed beta-helix, Pectin lyase-like"/>
    <property type="match status" value="1"/>
</dbReference>
<sequence length="495" mass="45523">MKTWIVRALLGFGVLGSASAAFVACDNADQCDFFRCLGSEDGGQDGGVDVAPPGCDLSVDPGQSTPCIDDKVAIFVAPSSANGNDSNPGTRAQPVATLTRALEKAAASKPRVYVCKGDYTDNVNVTASRGIFGGFSCTDWSVNAAANPVTVAPSAGVPLTVHANDVTIADIAFNAPPGSAATTTSSIAAIVENALRVVLARLRLIAGDAANGADGQAAAAPPARALKGNDASGANGGPAQPVSPQPCANGSGTTQGGGGGNEGADGGAGQPFGVYDAGPNNTGAGGKGGSSCDKGANGADGPAGSIGQGGSPIGSIQKGTWAPQDGKPGGVGLVGQGGGGGGGGGASTSSGGGGGGAGGCGGNAGNPGQGGGGSIALLSIRSDVTIISGTLTGKRAGDGGKGAAGQTGQPGGGAGASPTGLACAGGIGGAGGNGGAGGGGAGGVSAGILFSGTQPKTQDGPIITAAAAGGAAGAGAIAGTNDGVPGQAGATVPIP</sequence>
<evidence type="ECO:0008006" key="5">
    <source>
        <dbReference type="Google" id="ProtNLM"/>
    </source>
</evidence>
<name>A0ABZ2KDP7_9BACT</name>
<evidence type="ECO:0000256" key="1">
    <source>
        <dbReference type="SAM" id="MobiDB-lite"/>
    </source>
</evidence>
<feature type="compositionally biased region" description="Gly residues" evidence="1">
    <location>
        <begin position="253"/>
        <end position="270"/>
    </location>
</feature>
<organism evidence="3 4">
    <name type="scientific">Pendulispora brunnea</name>
    <dbReference type="NCBI Taxonomy" id="2905690"/>
    <lineage>
        <taxon>Bacteria</taxon>
        <taxon>Pseudomonadati</taxon>
        <taxon>Myxococcota</taxon>
        <taxon>Myxococcia</taxon>
        <taxon>Myxococcales</taxon>
        <taxon>Sorangiineae</taxon>
        <taxon>Pendulisporaceae</taxon>
        <taxon>Pendulispora</taxon>
    </lineage>
</organism>
<feature type="chain" id="PRO_5046174452" description="DUF1565 domain-containing protein" evidence="2">
    <location>
        <begin position="21"/>
        <end position="495"/>
    </location>
</feature>
<proteinExistence type="predicted"/>
<reference evidence="3 4" key="1">
    <citation type="submission" date="2021-12" db="EMBL/GenBank/DDBJ databases">
        <title>Discovery of the Pendulisporaceae a myxobacterial family with distinct sporulation behavior and unique specialized metabolism.</title>
        <authorList>
            <person name="Garcia R."/>
            <person name="Popoff A."/>
            <person name="Bader C.D."/>
            <person name="Loehr J."/>
            <person name="Walesch S."/>
            <person name="Walt C."/>
            <person name="Boldt J."/>
            <person name="Bunk B."/>
            <person name="Haeckl F.J.F.P.J."/>
            <person name="Gunesch A.P."/>
            <person name="Birkelbach J."/>
            <person name="Nuebel U."/>
            <person name="Pietschmann T."/>
            <person name="Bach T."/>
            <person name="Mueller R."/>
        </authorList>
    </citation>
    <scope>NUCLEOTIDE SEQUENCE [LARGE SCALE GENOMIC DNA]</scope>
    <source>
        <strain evidence="3 4">MSr12523</strain>
    </source>
</reference>
<feature type="region of interest" description="Disordered" evidence="1">
    <location>
        <begin position="392"/>
        <end position="417"/>
    </location>
</feature>
<evidence type="ECO:0000313" key="4">
    <source>
        <dbReference type="Proteomes" id="UP001379533"/>
    </source>
</evidence>
<feature type="compositionally biased region" description="Low complexity" evidence="1">
    <location>
        <begin position="212"/>
        <end position="225"/>
    </location>
</feature>
<protein>
    <recommendedName>
        <fullName evidence="5">DUF1565 domain-containing protein</fullName>
    </recommendedName>
</protein>
<evidence type="ECO:0000313" key="3">
    <source>
        <dbReference type="EMBL" id="WXA96827.1"/>
    </source>
</evidence>
<dbReference type="Proteomes" id="UP001379533">
    <property type="component" value="Chromosome"/>
</dbReference>
<feature type="compositionally biased region" description="Gly residues" evidence="1">
    <location>
        <begin position="327"/>
        <end position="356"/>
    </location>
</feature>
<dbReference type="PROSITE" id="PS51257">
    <property type="entry name" value="PROKAR_LIPOPROTEIN"/>
    <property type="match status" value="1"/>
</dbReference>
<feature type="compositionally biased region" description="Gly residues" evidence="1">
    <location>
        <begin position="399"/>
        <end position="415"/>
    </location>
</feature>
<dbReference type="InterPro" id="IPR012334">
    <property type="entry name" value="Pectin_lyas_fold"/>
</dbReference>
<dbReference type="EMBL" id="CP089982">
    <property type="protein sequence ID" value="WXA96827.1"/>
    <property type="molecule type" value="Genomic_DNA"/>
</dbReference>
<dbReference type="RefSeq" id="WP_394847443.1">
    <property type="nucleotide sequence ID" value="NZ_CP089982.1"/>
</dbReference>
<feature type="compositionally biased region" description="Low complexity" evidence="1">
    <location>
        <begin position="290"/>
        <end position="303"/>
    </location>
</feature>
<accession>A0ABZ2KDP7</accession>
<feature type="region of interest" description="Disordered" evidence="1">
    <location>
        <begin position="212"/>
        <end position="356"/>
    </location>
</feature>
<keyword evidence="4" id="KW-1185">Reference proteome</keyword>